<dbReference type="PANTHER" id="PTHR12835">
    <property type="entry name" value="BIOTIN PROTEIN LIGASE"/>
    <property type="match status" value="1"/>
</dbReference>
<accession>A0A075LR27</accession>
<dbReference type="HOGENOM" id="CLU_051096_3_0_2"/>
<dbReference type="AlphaFoldDB" id="A0A075LR27"/>
<dbReference type="Pfam" id="PF02237">
    <property type="entry name" value="BPL_C"/>
    <property type="match status" value="1"/>
</dbReference>
<dbReference type="NCBIfam" id="NF006206">
    <property type="entry name" value="PRK08330.1"/>
    <property type="match status" value="1"/>
</dbReference>
<evidence type="ECO:0000313" key="6">
    <source>
        <dbReference type="Proteomes" id="UP000027981"/>
    </source>
</evidence>
<dbReference type="EMBL" id="CP006019">
    <property type="protein sequence ID" value="AIF69175.1"/>
    <property type="molecule type" value="Genomic_DNA"/>
</dbReference>
<dbReference type="OrthoDB" id="46252at2157"/>
<dbReference type="InterPro" id="IPR045864">
    <property type="entry name" value="aa-tRNA-synth_II/BPL/LPL"/>
</dbReference>
<dbReference type="InterPro" id="IPR004408">
    <property type="entry name" value="Biotin_CoA_COase_ligase"/>
</dbReference>
<dbReference type="PROSITE" id="PS51733">
    <property type="entry name" value="BPL_LPL_CATALYTIC"/>
    <property type="match status" value="1"/>
</dbReference>
<dbReference type="InterPro" id="IPR008988">
    <property type="entry name" value="Transcriptional_repressor_C"/>
</dbReference>
<keyword evidence="1" id="KW-0436">Ligase</keyword>
<evidence type="ECO:0000313" key="5">
    <source>
        <dbReference type="EMBL" id="AIF69175.1"/>
    </source>
</evidence>
<dbReference type="GO" id="GO:0005737">
    <property type="term" value="C:cytoplasm"/>
    <property type="evidence" value="ECO:0007669"/>
    <property type="project" value="TreeGrafter"/>
</dbReference>
<evidence type="ECO:0000259" key="4">
    <source>
        <dbReference type="PROSITE" id="PS51733"/>
    </source>
</evidence>
<protein>
    <recommendedName>
        <fullName evidence="4">BPL/LPL catalytic domain-containing protein</fullName>
    </recommendedName>
</protein>
<dbReference type="STRING" id="1343739.PAP_03780"/>
<dbReference type="GeneID" id="24841883"/>
<dbReference type="Pfam" id="PF03099">
    <property type="entry name" value="BPL_LplA_LipB"/>
    <property type="match status" value="1"/>
</dbReference>
<sequence>MIGLTTRVLGKKVIYFQEISSTNEYAKNIAMNEEEGTVIVADIQSRGHGRKARMWVSPKGGLWMSVILKPKLHPEHLTKLVFIGALAVVETLEAFGIEAKIKWPNDVLIEGKKVCGILAEGKYSESEIDYVVLGIGLNVNIDKNDLPENIRMHSISLKEVLGAEIPIEEVFKVLIRRLEHWYAVFKEEKYEDILQKWREYAILGRKVRIIREEGEIEGVALGVDELGALIVETSTGKREKIIYGDVSLRYA</sequence>
<keyword evidence="6" id="KW-1185">Reference proteome</keyword>
<dbReference type="KEGG" id="ppac:PAP_03780"/>
<dbReference type="SUPFAM" id="SSF50037">
    <property type="entry name" value="C-terminal domain of transcriptional repressors"/>
    <property type="match status" value="1"/>
</dbReference>
<dbReference type="Gene3D" id="3.30.930.10">
    <property type="entry name" value="Bira Bifunctional Protein, Domain 2"/>
    <property type="match status" value="1"/>
</dbReference>
<dbReference type="InterPro" id="IPR003142">
    <property type="entry name" value="BPL_C"/>
</dbReference>
<reference evidence="5 6" key="2">
    <citation type="journal article" date="2015" name="Genome Announc.">
        <title>Complete Genome Sequence of Hyperthermophilic Piezophilic Archaeon Palaeococcus pacificus DY20341T, Isolated from Deep-Sea Hydrothermal Sediments.</title>
        <authorList>
            <person name="Zeng X."/>
            <person name="Jebbar M."/>
            <person name="Shao Z."/>
        </authorList>
    </citation>
    <scope>NUCLEOTIDE SEQUENCE [LARGE SCALE GENOMIC DNA]</scope>
    <source>
        <strain evidence="5 6">DY20341</strain>
    </source>
</reference>
<dbReference type="RefSeq" id="WP_048164762.1">
    <property type="nucleotide sequence ID" value="NZ_CP006019.1"/>
</dbReference>
<organism evidence="5 6">
    <name type="scientific">Palaeococcus pacificus DY20341</name>
    <dbReference type="NCBI Taxonomy" id="1343739"/>
    <lineage>
        <taxon>Archaea</taxon>
        <taxon>Methanobacteriati</taxon>
        <taxon>Methanobacteriota</taxon>
        <taxon>Thermococci</taxon>
        <taxon>Thermococcales</taxon>
        <taxon>Thermococcaceae</taxon>
        <taxon>Palaeococcus</taxon>
    </lineage>
</organism>
<dbReference type="CDD" id="cd16442">
    <property type="entry name" value="BPL"/>
    <property type="match status" value="1"/>
</dbReference>
<evidence type="ECO:0000256" key="3">
    <source>
        <dbReference type="ARBA" id="ARBA00022840"/>
    </source>
</evidence>
<keyword evidence="2" id="KW-0547">Nucleotide-binding</keyword>
<proteinExistence type="predicted"/>
<dbReference type="Gene3D" id="2.30.30.100">
    <property type="match status" value="1"/>
</dbReference>
<dbReference type="GO" id="GO:0005524">
    <property type="term" value="F:ATP binding"/>
    <property type="evidence" value="ECO:0007669"/>
    <property type="project" value="UniProtKB-KW"/>
</dbReference>
<reference evidence="6" key="1">
    <citation type="submission" date="2013-06" db="EMBL/GenBank/DDBJ databases">
        <title>Complete Genome Sequence of Hyperthermophilic Palaeococcus pacificus DY20341T, Isolated from a Deep-Sea Hydrothermal Sediments.</title>
        <authorList>
            <person name="Zeng X."/>
            <person name="Shao Z."/>
        </authorList>
    </citation>
    <scope>NUCLEOTIDE SEQUENCE [LARGE SCALE GENOMIC DNA]</scope>
    <source>
        <strain evidence="6">DY20341</strain>
    </source>
</reference>
<dbReference type="eggNOG" id="arCOG01940">
    <property type="taxonomic scope" value="Archaea"/>
</dbReference>
<dbReference type="Proteomes" id="UP000027981">
    <property type="component" value="Chromosome"/>
</dbReference>
<dbReference type="NCBIfam" id="TIGR00121">
    <property type="entry name" value="birA_ligase"/>
    <property type="match status" value="1"/>
</dbReference>
<keyword evidence="3" id="KW-0067">ATP-binding</keyword>
<dbReference type="GO" id="GO:0004077">
    <property type="term" value="F:biotin--[biotin carboxyl-carrier protein] ligase activity"/>
    <property type="evidence" value="ECO:0007669"/>
    <property type="project" value="InterPro"/>
</dbReference>
<gene>
    <name evidence="5" type="ORF">PAP_03780</name>
</gene>
<name>A0A075LR27_9EURY</name>
<evidence type="ECO:0000256" key="1">
    <source>
        <dbReference type="ARBA" id="ARBA00022598"/>
    </source>
</evidence>
<evidence type="ECO:0000256" key="2">
    <source>
        <dbReference type="ARBA" id="ARBA00022741"/>
    </source>
</evidence>
<dbReference type="PANTHER" id="PTHR12835:SF5">
    <property type="entry name" value="BIOTIN--PROTEIN LIGASE"/>
    <property type="match status" value="1"/>
</dbReference>
<feature type="domain" description="BPL/LPL catalytic" evidence="4">
    <location>
        <begin position="8"/>
        <end position="186"/>
    </location>
</feature>
<dbReference type="InterPro" id="IPR004143">
    <property type="entry name" value="BPL_LPL_catalytic"/>
</dbReference>
<dbReference type="SUPFAM" id="SSF55681">
    <property type="entry name" value="Class II aaRS and biotin synthetases"/>
    <property type="match status" value="1"/>
</dbReference>